<organism evidence="1">
    <name type="scientific">Vecturithrix granuli</name>
    <dbReference type="NCBI Taxonomy" id="1499967"/>
    <lineage>
        <taxon>Bacteria</taxon>
        <taxon>Candidatus Moduliflexota</taxon>
        <taxon>Candidatus Vecturitrichia</taxon>
        <taxon>Candidatus Vecturitrichales</taxon>
        <taxon>Candidatus Vecturitrichaceae</taxon>
        <taxon>Candidatus Vecturithrix</taxon>
    </lineage>
</organism>
<protein>
    <submittedName>
        <fullName evidence="1">Uncharacterized protein</fullName>
    </submittedName>
</protein>
<proteinExistence type="predicted"/>
<dbReference type="HOGENOM" id="CLU_164819_1_0_0"/>
<dbReference type="EMBL" id="DF820465">
    <property type="protein sequence ID" value="GAK56763.1"/>
    <property type="molecule type" value="Genomic_DNA"/>
</dbReference>
<dbReference type="Proteomes" id="UP000030661">
    <property type="component" value="Unassembled WGS sequence"/>
</dbReference>
<dbReference type="STRING" id="1499967.U27_03727"/>
<keyword evidence="2" id="KW-1185">Reference proteome</keyword>
<dbReference type="AlphaFoldDB" id="A0A081BWQ8"/>
<accession>A0A081BWQ8</accession>
<gene>
    <name evidence="1" type="ORF">U27_03727</name>
</gene>
<sequence>MKDGSNQLQRTIFSYRTHKNGNVVIYWNALQSAILRGRSAEKFLVKVECAQEQEAQLLMAKVTGDFKRGNERYDSPKSHYNK</sequence>
<name>A0A081BWQ8_VECG1</name>
<evidence type="ECO:0000313" key="1">
    <source>
        <dbReference type="EMBL" id="GAK56763.1"/>
    </source>
</evidence>
<evidence type="ECO:0000313" key="2">
    <source>
        <dbReference type="Proteomes" id="UP000030661"/>
    </source>
</evidence>
<reference evidence="1" key="1">
    <citation type="journal article" date="2015" name="PeerJ">
        <title>First genomic representation of candidate bacterial phylum KSB3 points to enhanced environmental sensing as a trigger of wastewater bulking.</title>
        <authorList>
            <person name="Sekiguchi Y."/>
            <person name="Ohashi A."/>
            <person name="Parks D.H."/>
            <person name="Yamauchi T."/>
            <person name="Tyson G.W."/>
            <person name="Hugenholtz P."/>
        </authorList>
    </citation>
    <scope>NUCLEOTIDE SEQUENCE [LARGE SCALE GENOMIC DNA]</scope>
</reference>